<evidence type="ECO:0000256" key="1">
    <source>
        <dbReference type="SAM" id="Phobius"/>
    </source>
</evidence>
<evidence type="ECO:0000313" key="3">
    <source>
        <dbReference type="Proteomes" id="UP000198862"/>
    </source>
</evidence>
<name>A0A1I1EN05_9GAMM</name>
<keyword evidence="1" id="KW-0812">Transmembrane</keyword>
<feature type="transmembrane region" description="Helical" evidence="1">
    <location>
        <begin position="94"/>
        <end position="113"/>
    </location>
</feature>
<gene>
    <name evidence="2" type="ORF">SAMN02745724_00297</name>
</gene>
<keyword evidence="3" id="KW-1185">Reference proteome</keyword>
<dbReference type="RefSeq" id="WP_091979163.1">
    <property type="nucleotide sequence ID" value="NZ_FOLO01000002.1"/>
</dbReference>
<keyword evidence="1" id="KW-0472">Membrane</keyword>
<protein>
    <submittedName>
        <fullName evidence="2">Uncharacterized protein</fullName>
    </submittedName>
</protein>
<dbReference type="OrthoDB" id="6227426at2"/>
<reference evidence="2 3" key="1">
    <citation type="submission" date="2016-10" db="EMBL/GenBank/DDBJ databases">
        <authorList>
            <person name="de Groot N.N."/>
        </authorList>
    </citation>
    <scope>NUCLEOTIDE SEQUENCE [LARGE SCALE GENOMIC DNA]</scope>
    <source>
        <strain evidence="2 3">DSM 6059</strain>
    </source>
</reference>
<feature type="transmembrane region" description="Helical" evidence="1">
    <location>
        <begin position="28"/>
        <end position="47"/>
    </location>
</feature>
<dbReference type="AlphaFoldDB" id="A0A1I1EN05"/>
<organism evidence="2 3">
    <name type="scientific">Pseudoalteromonas denitrificans DSM 6059</name>
    <dbReference type="NCBI Taxonomy" id="1123010"/>
    <lineage>
        <taxon>Bacteria</taxon>
        <taxon>Pseudomonadati</taxon>
        <taxon>Pseudomonadota</taxon>
        <taxon>Gammaproteobacteria</taxon>
        <taxon>Alteromonadales</taxon>
        <taxon>Pseudoalteromonadaceae</taxon>
        <taxon>Pseudoalteromonas</taxon>
    </lineage>
</organism>
<evidence type="ECO:0000313" key="2">
    <source>
        <dbReference type="EMBL" id="SFB86878.1"/>
    </source>
</evidence>
<proteinExistence type="predicted"/>
<dbReference type="EMBL" id="FOLO01000002">
    <property type="protein sequence ID" value="SFB86878.1"/>
    <property type="molecule type" value="Genomic_DNA"/>
</dbReference>
<keyword evidence="1" id="KW-1133">Transmembrane helix</keyword>
<sequence length="133" mass="15836">MLSRPVYESLPYLYFAAGYGLITFEPSFFASISGGLFFIVGSLVWNIRSHFRRSDNEYTRHNIDRHKILYNLKPFACFLFGILIITWIDNKIAAVFAFILCIFAGWILFMRINNRYTKKKKKRLRNNKKYYHS</sequence>
<dbReference type="Proteomes" id="UP000198862">
    <property type="component" value="Unassembled WGS sequence"/>
</dbReference>
<accession>A0A1I1EN05</accession>
<feature type="transmembrane region" description="Helical" evidence="1">
    <location>
        <begin position="68"/>
        <end position="88"/>
    </location>
</feature>